<keyword evidence="1" id="KW-0472">Membrane</keyword>
<dbReference type="AlphaFoldDB" id="A0A2T1NDL5"/>
<dbReference type="RefSeq" id="WP_106462630.1">
    <property type="nucleotide sequence ID" value="NZ_PXOQ01000007.1"/>
</dbReference>
<dbReference type="EMBL" id="PXOQ01000007">
    <property type="protein sequence ID" value="PSG90489.1"/>
    <property type="molecule type" value="Genomic_DNA"/>
</dbReference>
<protein>
    <recommendedName>
        <fullName evidence="5">Signal peptidase</fullName>
    </recommendedName>
</protein>
<evidence type="ECO:0000256" key="1">
    <source>
        <dbReference type="SAM" id="Phobius"/>
    </source>
</evidence>
<organism evidence="3 4">
    <name type="scientific">Aurantibacter aestuarii</name>
    <dbReference type="NCBI Taxonomy" id="1266046"/>
    <lineage>
        <taxon>Bacteria</taxon>
        <taxon>Pseudomonadati</taxon>
        <taxon>Bacteroidota</taxon>
        <taxon>Flavobacteriia</taxon>
        <taxon>Flavobacteriales</taxon>
        <taxon>Flavobacteriaceae</taxon>
        <taxon>Aurantibacter</taxon>
    </lineage>
</organism>
<evidence type="ECO:0008006" key="5">
    <source>
        <dbReference type="Google" id="ProtNLM"/>
    </source>
</evidence>
<accession>A0A2T1NDL5</accession>
<name>A0A2T1NDL5_9FLAO</name>
<keyword evidence="1" id="KW-1133">Transmembrane helix</keyword>
<sequence>MKSIKNLLTLCVLLTSVISKAQIGGGNPPPPPLQPPPSGPGLPIDGSILILIIAGLIFGAYFTIKKFRKSNA</sequence>
<comment type="caution">
    <text evidence="3">The sequence shown here is derived from an EMBL/GenBank/DDBJ whole genome shotgun (WGS) entry which is preliminary data.</text>
</comment>
<dbReference type="Proteomes" id="UP000238426">
    <property type="component" value="Unassembled WGS sequence"/>
</dbReference>
<feature type="chain" id="PRO_5015610565" description="Signal peptidase" evidence="2">
    <location>
        <begin position="22"/>
        <end position="72"/>
    </location>
</feature>
<feature type="signal peptide" evidence="2">
    <location>
        <begin position="1"/>
        <end position="21"/>
    </location>
</feature>
<reference evidence="3 4" key="1">
    <citation type="submission" date="2018-03" db="EMBL/GenBank/DDBJ databases">
        <title>Mesoflavibacter sp. HG37 and Mesoflavibacter sp. HG96 sp.nov., two marine bacteria isolated from seawater of Western Pacific Ocean.</title>
        <authorList>
            <person name="Cheng H."/>
            <person name="Wu Y.-H."/>
            <person name="Guo L.-L."/>
            <person name="Xu X.-W."/>
        </authorList>
    </citation>
    <scope>NUCLEOTIDE SEQUENCE [LARGE SCALE GENOMIC DNA]</scope>
    <source>
        <strain evidence="3 4">KCTC 32269</strain>
    </source>
</reference>
<evidence type="ECO:0000313" key="4">
    <source>
        <dbReference type="Proteomes" id="UP000238426"/>
    </source>
</evidence>
<keyword evidence="2" id="KW-0732">Signal</keyword>
<keyword evidence="4" id="KW-1185">Reference proteome</keyword>
<gene>
    <name evidence="3" type="ORF">C7H52_04195</name>
</gene>
<evidence type="ECO:0000256" key="2">
    <source>
        <dbReference type="SAM" id="SignalP"/>
    </source>
</evidence>
<proteinExistence type="predicted"/>
<evidence type="ECO:0000313" key="3">
    <source>
        <dbReference type="EMBL" id="PSG90489.1"/>
    </source>
</evidence>
<feature type="transmembrane region" description="Helical" evidence="1">
    <location>
        <begin position="44"/>
        <end position="64"/>
    </location>
</feature>
<keyword evidence="1" id="KW-0812">Transmembrane</keyword>